<dbReference type="InParanoid" id="A0A6P8TQT4"/>
<feature type="compositionally biased region" description="Low complexity" evidence="3">
    <location>
        <begin position="938"/>
        <end position="954"/>
    </location>
</feature>
<feature type="compositionally biased region" description="Polar residues" evidence="3">
    <location>
        <begin position="489"/>
        <end position="508"/>
    </location>
</feature>
<keyword evidence="1 2" id="KW-0175">Coiled coil</keyword>
<feature type="compositionally biased region" description="Polar residues" evidence="3">
    <location>
        <begin position="880"/>
        <end position="894"/>
    </location>
</feature>
<dbReference type="KEGG" id="gacu:117542849"/>
<proteinExistence type="predicted"/>
<feature type="compositionally biased region" description="Low complexity" evidence="3">
    <location>
        <begin position="435"/>
        <end position="456"/>
    </location>
</feature>
<evidence type="ECO:0000313" key="5">
    <source>
        <dbReference type="Proteomes" id="UP000515161"/>
    </source>
</evidence>
<organism evidence="5 6">
    <name type="scientific">Gymnodraco acuticeps</name>
    <name type="common">Antarctic dragonfish</name>
    <dbReference type="NCBI Taxonomy" id="8218"/>
    <lineage>
        <taxon>Eukaryota</taxon>
        <taxon>Metazoa</taxon>
        <taxon>Chordata</taxon>
        <taxon>Craniata</taxon>
        <taxon>Vertebrata</taxon>
        <taxon>Euteleostomi</taxon>
        <taxon>Actinopterygii</taxon>
        <taxon>Neopterygii</taxon>
        <taxon>Teleostei</taxon>
        <taxon>Neoteleostei</taxon>
        <taxon>Acanthomorphata</taxon>
        <taxon>Eupercaria</taxon>
        <taxon>Perciformes</taxon>
        <taxon>Notothenioidei</taxon>
        <taxon>Bathydraconidae</taxon>
        <taxon>Gymnodraco</taxon>
    </lineage>
</organism>
<protein>
    <submittedName>
        <fullName evidence="6">Uncharacterized protein itprid1 isoform X1</fullName>
    </submittedName>
</protein>
<feature type="region of interest" description="Disordered" evidence="3">
    <location>
        <begin position="25"/>
        <end position="73"/>
    </location>
</feature>
<feature type="compositionally biased region" description="Basic and acidic residues" evidence="3">
    <location>
        <begin position="783"/>
        <end position="817"/>
    </location>
</feature>
<dbReference type="OrthoDB" id="6088188at2759"/>
<dbReference type="PANTHER" id="PTHR17469">
    <property type="entry name" value="SPERM SPECIFIC ANTIGEN 2-RELATED"/>
    <property type="match status" value="1"/>
</dbReference>
<gene>
    <name evidence="6" type="primary">itprid1</name>
</gene>
<keyword evidence="5" id="KW-1185">Reference proteome</keyword>
<dbReference type="InterPro" id="IPR029326">
    <property type="entry name" value="SSFA2_C"/>
</dbReference>
<feature type="compositionally biased region" description="Basic and acidic residues" evidence="3">
    <location>
        <begin position="54"/>
        <end position="73"/>
    </location>
</feature>
<evidence type="ECO:0000256" key="1">
    <source>
        <dbReference type="ARBA" id="ARBA00023054"/>
    </source>
</evidence>
<name>A0A6P8TQT4_GYMAC</name>
<feature type="region of interest" description="Disordered" evidence="3">
    <location>
        <begin position="766"/>
        <end position="821"/>
    </location>
</feature>
<dbReference type="Pfam" id="PF14723">
    <property type="entry name" value="SSFA2_C"/>
    <property type="match status" value="1"/>
</dbReference>
<feature type="region of interest" description="Disordered" evidence="3">
    <location>
        <begin position="245"/>
        <end position="282"/>
    </location>
</feature>
<dbReference type="Proteomes" id="UP000515161">
    <property type="component" value="Unplaced"/>
</dbReference>
<evidence type="ECO:0000313" key="6">
    <source>
        <dbReference type="RefSeq" id="XP_034066614.1"/>
    </source>
</evidence>
<dbReference type="GO" id="GO:0005102">
    <property type="term" value="F:signaling receptor binding"/>
    <property type="evidence" value="ECO:0007669"/>
    <property type="project" value="InterPro"/>
</dbReference>
<feature type="compositionally biased region" description="Low complexity" evidence="3">
    <location>
        <begin position="580"/>
        <end position="598"/>
    </location>
</feature>
<evidence type="ECO:0000256" key="2">
    <source>
        <dbReference type="SAM" id="Coils"/>
    </source>
</evidence>
<feature type="region of interest" description="Disordered" evidence="3">
    <location>
        <begin position="489"/>
        <end position="664"/>
    </location>
</feature>
<feature type="region of interest" description="Disordered" evidence="3">
    <location>
        <begin position="422"/>
        <end position="469"/>
    </location>
</feature>
<dbReference type="InterPro" id="IPR043444">
    <property type="entry name" value="TESPA1-like"/>
</dbReference>
<feature type="region of interest" description="Disordered" evidence="3">
    <location>
        <begin position="862"/>
        <end position="956"/>
    </location>
</feature>
<dbReference type="RefSeq" id="XP_034066614.1">
    <property type="nucleotide sequence ID" value="XM_034210723.1"/>
</dbReference>
<dbReference type="InterPro" id="IPR029325">
    <property type="entry name" value="ITPR-bd"/>
</dbReference>
<accession>A0A6P8TQT4</accession>
<feature type="compositionally biased region" description="Polar residues" evidence="3">
    <location>
        <begin position="766"/>
        <end position="776"/>
    </location>
</feature>
<feature type="compositionally biased region" description="Low complexity" evidence="3">
    <location>
        <begin position="895"/>
        <end position="926"/>
    </location>
</feature>
<dbReference type="CTD" id="223075"/>
<evidence type="ECO:0000256" key="3">
    <source>
        <dbReference type="SAM" id="MobiDB-lite"/>
    </source>
</evidence>
<feature type="domain" description="ITPR-interacting" evidence="4">
    <location>
        <begin position="106"/>
        <end position="249"/>
    </location>
</feature>
<sequence>MASEGALAKRSNLAASRVHWSNIDLPEFTPDQDQDHHGNSSQDSVRKWLTTTEEDAKHEPLQEAAEPLKRSASSDDDLALGLEASLYGSRGARTVQEFLWRSRSSPFLSRWNSINSTISAHSGALSVMDILNLWNDDPEEVLLEMGFGCDEPDLSGRIPARFINYQSQAKGINLQVFLEAQQNRLDLENPDVSNRFRQLEVLQQVTTAFSSLVGPSSPLREPLGKALTPEAREKRRHVGMLFRRASKKSLSQIHNQKSQDLTTPAADPPEAMQPPSSLGDKKSVLKRAKPGLLETVFLSPLAEEQGPGPDPNMAAFTVQGGTLRHGPLTEGQPRPPAKVLLRKRSTGPARESFEMEEIHSFDESSVTGSCTGGAEHLAQSFMRSTSCQSDSSGFLEEPIIPPLSQQAAPGQDLLKALSGLLGGSTDSQISENPDSTSPTSPHTASSLPLSSSPTSSGADKSLLSPEPSLVFPHSPSPVLSRLLESNLQSLQTPRDQDQSASLPASLTPDSEEIKTEDQDAPHPHLSGPSHDSESTTCLSDPPPPASSPSPNLACLFSAPIATQSDSSSGNRESKRAELASRGNSLSDSSPSSHPFSTPDRSCPPSPEFQPEVKSLSSDEISLSYPLKEEDTINPSAPVLDSSESEEVCPTPPSPKPSSPVCQFSSQCQDGEVDRAVERIPGLSEHSQQVKASHDDNLHPAPPVQDVFQRNHLPLGFEDTHRTGGQGGEEGADTVQTPEVYIPDSSAGLSASSRLVCEEVCNQTEIDPQLQSWSLQEELSAGSKPEESQRGSDRESLTSVLRDDVPEAHSRPEVEPKGLIKVQSLDLVFQTSVDGSGSESEDMEAFLERLDNEGRVYWAEPIQVSNPTPEAGSFETPDESPGNTNAAFSSTGRDMTSSVTSSTTMDTNQTSPNATSSSGSPSSLTRPLASPVASSNLKPSSRSVSIQMSSSPSSHIVHRTDVPFTTHSKRSPLPSVLPLDTSSPFRAVQSWTDLHIQRHTLTQKLSHGGVHSAPYEVTVSTGMIPNPTPNFSSSPYLPKEWESHDYLPMLVSVDKGLWTDEEEEVDRNGGEYEDKLWESPHTETIACCSSCDQQCTCRHGEQRGDIPYSLDELEEMMLCLQQFRSVLSNMEEQLSEDQAAVYSALSDQDRVKVQDIEELRRAVQQEAEELELQLNELAHHYDDSLKMKMHRLLDEQSLLCSQLSVLPGAGPPSSSPPPPGRTVATQCCMRLGTPPAAEETLRQSPPGSKCLCEGLDMKLDMMGFLQRLKESLRHSVNTDSLE</sequence>
<dbReference type="SMART" id="SM01257">
    <property type="entry name" value="KRAP_IP3R_bind"/>
    <property type="match status" value="1"/>
</dbReference>
<feature type="region of interest" description="Disordered" evidence="3">
    <location>
        <begin position="680"/>
        <end position="747"/>
    </location>
</feature>
<reference evidence="6" key="1">
    <citation type="submission" date="2025-08" db="UniProtKB">
        <authorList>
            <consortium name="RefSeq"/>
        </authorList>
    </citation>
    <scope>IDENTIFICATION</scope>
</reference>
<feature type="compositionally biased region" description="Basic and acidic residues" evidence="3">
    <location>
        <begin position="511"/>
        <end position="522"/>
    </location>
</feature>
<feature type="compositionally biased region" description="Polar residues" evidence="3">
    <location>
        <begin position="560"/>
        <end position="570"/>
    </location>
</feature>
<dbReference type="PANTHER" id="PTHR17469:SF14">
    <property type="entry name" value="PROTEIN ITPRID1"/>
    <property type="match status" value="1"/>
</dbReference>
<feature type="compositionally biased region" description="Polar residues" evidence="3">
    <location>
        <begin position="424"/>
        <end position="434"/>
    </location>
</feature>
<feature type="coiled-coil region" evidence="2">
    <location>
        <begin position="1119"/>
        <end position="1179"/>
    </location>
</feature>
<evidence type="ECO:0000259" key="4">
    <source>
        <dbReference type="SMART" id="SM01257"/>
    </source>
</evidence>
<dbReference type="Pfam" id="PF14722">
    <property type="entry name" value="KRAP_IP3R_bind"/>
    <property type="match status" value="1"/>
</dbReference>
<dbReference type="GeneID" id="117542849"/>
<feature type="compositionally biased region" description="Polar residues" evidence="3">
    <location>
        <begin position="248"/>
        <end position="262"/>
    </location>
</feature>